<dbReference type="Gene3D" id="2.40.50.140">
    <property type="entry name" value="Nucleic acid-binding proteins"/>
    <property type="match status" value="1"/>
</dbReference>
<dbReference type="EMBL" id="MN662312">
    <property type="protein sequence ID" value="QGN73956.1"/>
    <property type="molecule type" value="Genomic_DNA"/>
</dbReference>
<evidence type="ECO:0000256" key="4">
    <source>
        <dbReference type="RuleBase" id="RU003622"/>
    </source>
</evidence>
<keyword evidence="6" id="KW-0496">Mitochondrion</keyword>
<proteinExistence type="inferred from homology"/>
<dbReference type="SUPFAM" id="SSF50249">
    <property type="entry name" value="Nucleic acid-binding proteins"/>
    <property type="match status" value="1"/>
</dbReference>
<feature type="region of interest" description="Disordered" evidence="5">
    <location>
        <begin position="1"/>
        <end position="32"/>
    </location>
</feature>
<reference evidence="6" key="1">
    <citation type="submission" date="2019-11" db="EMBL/GenBank/DDBJ databases">
        <title>Complete mitogenomes of the marine picoplanktonic green algae Prasinoderma sp. MBIC 10622 and Prasinococcus capsulatus CCMP 1194 (Palmophyllophyceae).</title>
        <authorList>
            <person name="Turmel M."/>
            <person name="Otis C."/>
            <person name="Lemieux C."/>
        </authorList>
    </citation>
    <scope>NUCLEOTIDE SEQUENCE</scope>
</reference>
<organism evidence="6">
    <name type="scientific">Prasinococcus sp. CCMP1194</name>
    <dbReference type="NCBI Taxonomy" id="110672"/>
    <lineage>
        <taxon>Eukaryota</taxon>
        <taxon>Viridiplantae</taxon>
        <taxon>Prasinodermophyta</taxon>
        <taxon>Palmophyllophyceae</taxon>
        <taxon>Prasinococcales</taxon>
        <taxon>Prasinococcaceae</taxon>
        <taxon>Prasinococcus</taxon>
    </lineage>
</organism>
<dbReference type="CDD" id="cd03368">
    <property type="entry name" value="Ribosomal_S12"/>
    <property type="match status" value="1"/>
</dbReference>
<keyword evidence="2 4" id="KW-0689">Ribosomal protein</keyword>
<feature type="compositionally biased region" description="Basic residues" evidence="5">
    <location>
        <begin position="1"/>
        <end position="10"/>
    </location>
</feature>
<comment type="similarity">
    <text evidence="1 4">Belongs to the universal ribosomal protein uS12 family.</text>
</comment>
<keyword evidence="3 4" id="KW-0687">Ribonucleoprotein</keyword>
<evidence type="ECO:0000256" key="1">
    <source>
        <dbReference type="ARBA" id="ARBA00005657"/>
    </source>
</evidence>
<dbReference type="PANTHER" id="PTHR11652">
    <property type="entry name" value="30S RIBOSOMAL PROTEIN S12 FAMILY MEMBER"/>
    <property type="match status" value="1"/>
</dbReference>
<dbReference type="NCBIfam" id="TIGR00981">
    <property type="entry name" value="rpsL_bact"/>
    <property type="match status" value="1"/>
</dbReference>
<dbReference type="PIRSF" id="PIRSF002133">
    <property type="entry name" value="Ribosomal_S12/S23"/>
    <property type="match status" value="1"/>
</dbReference>
<dbReference type="FunFam" id="2.40.50.140:FF:000099">
    <property type="entry name" value="Ribosomal protein S12, mitochondrial"/>
    <property type="match status" value="1"/>
</dbReference>
<evidence type="ECO:0000313" key="6">
    <source>
        <dbReference type="EMBL" id="QGN73956.1"/>
    </source>
</evidence>
<evidence type="ECO:0000256" key="5">
    <source>
        <dbReference type="SAM" id="MobiDB-lite"/>
    </source>
</evidence>
<dbReference type="PRINTS" id="PR01034">
    <property type="entry name" value="RIBOSOMALS12"/>
</dbReference>
<accession>A0A650AL06</accession>
<geneLocation type="mitochondrion" evidence="6"/>
<dbReference type="InterPro" id="IPR012340">
    <property type="entry name" value="NA-bd_OB-fold"/>
</dbReference>
<protein>
    <submittedName>
        <fullName evidence="6">Ribosomal protein S12</fullName>
    </submittedName>
</protein>
<dbReference type="PROSITE" id="PS00055">
    <property type="entry name" value="RIBOSOMAL_S12"/>
    <property type="match status" value="1"/>
</dbReference>
<dbReference type="AlphaFoldDB" id="A0A650AL06"/>
<dbReference type="InterPro" id="IPR005679">
    <property type="entry name" value="Ribosomal_uS12_bac"/>
</dbReference>
<dbReference type="GO" id="GO:0003735">
    <property type="term" value="F:structural constituent of ribosome"/>
    <property type="evidence" value="ECO:0007669"/>
    <property type="project" value="InterPro"/>
</dbReference>
<evidence type="ECO:0000256" key="2">
    <source>
        <dbReference type="ARBA" id="ARBA00022980"/>
    </source>
</evidence>
<dbReference type="InterPro" id="IPR006032">
    <property type="entry name" value="Ribosomal_uS12"/>
</dbReference>
<name>A0A650AL06_9VIRI</name>
<dbReference type="Pfam" id="PF00164">
    <property type="entry name" value="Ribosom_S12_S23"/>
    <property type="match status" value="1"/>
</dbReference>
<dbReference type="GO" id="GO:0006412">
    <property type="term" value="P:translation"/>
    <property type="evidence" value="ECO:0007669"/>
    <property type="project" value="InterPro"/>
</dbReference>
<gene>
    <name evidence="6" type="primary">rps12</name>
</gene>
<dbReference type="GO" id="GO:0015935">
    <property type="term" value="C:small ribosomal subunit"/>
    <property type="evidence" value="ECO:0007669"/>
    <property type="project" value="InterPro"/>
</dbReference>
<sequence>MATFHQRIKSSSHSGRAPSFDVGLQGSPQKKGVCVRVTTRSPKKPNSAVRKVARVRLTNGKTVSAYIPGEGHTLSEHSLVLVRGGRVKDLPGVKYHLVRGVYDFQGVSGRKQGRSKYGTKKP</sequence>
<evidence type="ECO:0000256" key="3">
    <source>
        <dbReference type="ARBA" id="ARBA00023274"/>
    </source>
</evidence>